<evidence type="ECO:0000259" key="13">
    <source>
        <dbReference type="PROSITE" id="PS51674"/>
    </source>
</evidence>
<evidence type="ECO:0000313" key="15">
    <source>
        <dbReference type="Proteomes" id="UP000698059"/>
    </source>
</evidence>
<comment type="function">
    <text evidence="11">Acts as a transcriptional regulator. Probably redox-responsive. The apo- but not holo-form probably binds DNA.</text>
</comment>
<keyword evidence="11" id="KW-0963">Cytoplasm</keyword>
<comment type="PTM">
    <text evidence="11">Upon Fe-S cluster removal intramolecular disulfide bonds are formed.</text>
</comment>
<evidence type="ECO:0000256" key="3">
    <source>
        <dbReference type="ARBA" id="ARBA00022485"/>
    </source>
</evidence>
<comment type="similarity">
    <text evidence="2 11">Belongs to the WhiB family.</text>
</comment>
<dbReference type="InterPro" id="IPR003482">
    <property type="entry name" value="Whib"/>
</dbReference>
<name>A0ABS2LIR1_9CELL</name>
<feature type="domain" description="4Fe-4S Wbl-type" evidence="13">
    <location>
        <begin position="29"/>
        <end position="93"/>
    </location>
</feature>
<evidence type="ECO:0000256" key="7">
    <source>
        <dbReference type="ARBA" id="ARBA00023015"/>
    </source>
</evidence>
<comment type="subcellular location">
    <subcellularLocation>
        <location evidence="1 11">Cytoplasm</location>
    </subcellularLocation>
</comment>
<evidence type="ECO:0000256" key="2">
    <source>
        <dbReference type="ARBA" id="ARBA00006597"/>
    </source>
</evidence>
<comment type="caution">
    <text evidence="14">The sequence shown here is derived from an EMBL/GenBank/DDBJ whole genome shotgun (WGS) entry which is preliminary data.</text>
</comment>
<keyword evidence="8 11" id="KW-0238">DNA-binding</keyword>
<dbReference type="Pfam" id="PF02467">
    <property type="entry name" value="Whib"/>
    <property type="match status" value="1"/>
</dbReference>
<gene>
    <name evidence="11" type="primary">whiB</name>
    <name evidence="14" type="ORF">JOD49_003072</name>
</gene>
<evidence type="ECO:0000256" key="6">
    <source>
        <dbReference type="ARBA" id="ARBA00023014"/>
    </source>
</evidence>
<comment type="cofactor">
    <cofactor evidence="11">
        <name>[4Fe-4S] cluster</name>
        <dbReference type="ChEBI" id="CHEBI:49883"/>
    </cofactor>
    <text evidence="11">Binds 1 [4Fe-4S] cluster per subunit. Following nitrosylation of the [4Fe-4S] cluster binds 1 [4Fe-8(NO)] cluster per subunit.</text>
</comment>
<accession>A0ABS2LIR1</accession>
<feature type="region of interest" description="Disordered" evidence="12">
    <location>
        <begin position="1"/>
        <end position="23"/>
    </location>
</feature>
<feature type="binding site" evidence="11">
    <location>
        <position position="30"/>
    </location>
    <ligand>
        <name>[4Fe-4S] cluster</name>
        <dbReference type="ChEBI" id="CHEBI:49883"/>
    </ligand>
</feature>
<dbReference type="Proteomes" id="UP000698059">
    <property type="component" value="Unassembled WGS sequence"/>
</dbReference>
<comment type="PTM">
    <text evidence="11">The Fe-S cluster can be nitrosylated by nitric oxide (NO).</text>
</comment>
<keyword evidence="15" id="KW-1185">Reference proteome</keyword>
<evidence type="ECO:0000256" key="11">
    <source>
        <dbReference type="HAMAP-Rule" id="MF_01479"/>
    </source>
</evidence>
<evidence type="ECO:0000256" key="4">
    <source>
        <dbReference type="ARBA" id="ARBA00022723"/>
    </source>
</evidence>
<proteinExistence type="inferred from homology"/>
<feature type="binding site" evidence="11">
    <location>
        <position position="69"/>
    </location>
    <ligand>
        <name>[4Fe-4S] cluster</name>
        <dbReference type="ChEBI" id="CHEBI:49883"/>
    </ligand>
</feature>
<keyword evidence="4 11" id="KW-0479">Metal-binding</keyword>
<feature type="binding site" evidence="11">
    <location>
        <position position="60"/>
    </location>
    <ligand>
        <name>[4Fe-4S] cluster</name>
        <dbReference type="ChEBI" id="CHEBI:49883"/>
    </ligand>
</feature>
<evidence type="ECO:0000256" key="8">
    <source>
        <dbReference type="ARBA" id="ARBA00023125"/>
    </source>
</evidence>
<evidence type="ECO:0000313" key="14">
    <source>
        <dbReference type="EMBL" id="MBM7480152.1"/>
    </source>
</evidence>
<keyword evidence="7 11" id="KW-0805">Transcription regulation</keyword>
<keyword evidence="9 11" id="KW-1015">Disulfide bond</keyword>
<keyword evidence="10 11" id="KW-0804">Transcription</keyword>
<sequence length="110" mass="12018">MSVRRAMFVPPLATPTSQREPEDWRLDSACRDEDSELFFHPEGESGDAKRSRISAAKAVCGRCTVSLICLEKAVAKGEAYGVFGNTTPEERHPLIVAARAERRAAQVVAS</sequence>
<evidence type="ECO:0000256" key="9">
    <source>
        <dbReference type="ARBA" id="ARBA00023157"/>
    </source>
</evidence>
<dbReference type="HAMAP" id="MF_01479">
    <property type="entry name" value="WhiB"/>
    <property type="match status" value="1"/>
</dbReference>
<evidence type="ECO:0000256" key="12">
    <source>
        <dbReference type="SAM" id="MobiDB-lite"/>
    </source>
</evidence>
<keyword evidence="3 11" id="KW-0004">4Fe-4S</keyword>
<dbReference type="PROSITE" id="PS51674">
    <property type="entry name" value="4FE4S_WBL"/>
    <property type="match status" value="1"/>
</dbReference>
<reference evidence="14 15" key="1">
    <citation type="submission" date="2021-01" db="EMBL/GenBank/DDBJ databases">
        <title>Sequencing the genomes of 1000 actinobacteria strains.</title>
        <authorList>
            <person name="Klenk H.-P."/>
        </authorList>
    </citation>
    <scope>NUCLEOTIDE SEQUENCE [LARGE SCALE GENOMIC DNA]</scope>
    <source>
        <strain evidence="14 15">DSM 46000</strain>
    </source>
</reference>
<evidence type="ECO:0000256" key="1">
    <source>
        <dbReference type="ARBA" id="ARBA00004496"/>
    </source>
</evidence>
<protein>
    <recommendedName>
        <fullName evidence="11">Transcriptional regulator WhiB</fullName>
    </recommendedName>
</protein>
<evidence type="ECO:0000256" key="10">
    <source>
        <dbReference type="ARBA" id="ARBA00023163"/>
    </source>
</evidence>
<evidence type="ECO:0000256" key="5">
    <source>
        <dbReference type="ARBA" id="ARBA00023004"/>
    </source>
</evidence>
<dbReference type="InterPro" id="IPR034768">
    <property type="entry name" value="4FE4S_WBL"/>
</dbReference>
<keyword evidence="6 11" id="KW-0411">Iron-sulfur</keyword>
<dbReference type="RefSeq" id="WP_275588979.1">
    <property type="nucleotide sequence ID" value="NZ_BAAAVF010000007.1"/>
</dbReference>
<organism evidence="14 15">
    <name type="scientific">Oerskovia jenensis</name>
    <dbReference type="NCBI Taxonomy" id="162169"/>
    <lineage>
        <taxon>Bacteria</taxon>
        <taxon>Bacillati</taxon>
        <taxon>Actinomycetota</taxon>
        <taxon>Actinomycetes</taxon>
        <taxon>Micrococcales</taxon>
        <taxon>Cellulomonadaceae</taxon>
        <taxon>Oerskovia</taxon>
    </lineage>
</organism>
<dbReference type="EMBL" id="JAFBBO010000001">
    <property type="protein sequence ID" value="MBM7480152.1"/>
    <property type="molecule type" value="Genomic_DNA"/>
</dbReference>
<feature type="binding site" evidence="11">
    <location>
        <position position="63"/>
    </location>
    <ligand>
        <name>[4Fe-4S] cluster</name>
        <dbReference type="ChEBI" id="CHEBI:49883"/>
    </ligand>
</feature>
<keyword evidence="5 11" id="KW-0408">Iron</keyword>
<dbReference type="PANTHER" id="PTHR38839">
    <property type="entry name" value="TRANSCRIPTIONAL REGULATOR WHID-RELATED"/>
    <property type="match status" value="1"/>
</dbReference>